<dbReference type="EMBL" id="VIKS01000001">
    <property type="protein sequence ID" value="TQV89847.1"/>
    <property type="molecule type" value="Genomic_DNA"/>
</dbReference>
<dbReference type="SUPFAM" id="SSF54593">
    <property type="entry name" value="Glyoxalase/Bleomycin resistance protein/Dihydroxybiphenyl dioxygenase"/>
    <property type="match status" value="1"/>
</dbReference>
<accession>A0A545UK54</accession>
<dbReference type="Proteomes" id="UP000315439">
    <property type="component" value="Unassembled WGS sequence"/>
</dbReference>
<reference evidence="1 2" key="1">
    <citation type="submission" date="2019-07" db="EMBL/GenBank/DDBJ databases">
        <title>Draft genome for Aliikangiella sp. M105.</title>
        <authorList>
            <person name="Wang G."/>
        </authorList>
    </citation>
    <scope>NUCLEOTIDE SEQUENCE [LARGE SCALE GENOMIC DNA]</scope>
    <source>
        <strain evidence="1 2">M105</strain>
    </source>
</reference>
<evidence type="ECO:0008006" key="3">
    <source>
        <dbReference type="Google" id="ProtNLM"/>
    </source>
</evidence>
<evidence type="ECO:0000313" key="1">
    <source>
        <dbReference type="EMBL" id="TQV89847.1"/>
    </source>
</evidence>
<comment type="caution">
    <text evidence="1">The sequence shown here is derived from an EMBL/GenBank/DDBJ whole genome shotgun (WGS) entry which is preliminary data.</text>
</comment>
<evidence type="ECO:0000313" key="2">
    <source>
        <dbReference type="Proteomes" id="UP000315439"/>
    </source>
</evidence>
<dbReference type="AlphaFoldDB" id="A0A545UK54"/>
<dbReference type="RefSeq" id="WP_142891911.1">
    <property type="nucleotide sequence ID" value="NZ_ML660160.1"/>
</dbReference>
<proteinExistence type="predicted"/>
<protein>
    <recommendedName>
        <fullName evidence="3">VOC family protein</fullName>
    </recommendedName>
</protein>
<name>A0A545UK54_9GAMM</name>
<gene>
    <name evidence="1" type="ORF">FLL46_02950</name>
</gene>
<dbReference type="InterPro" id="IPR029068">
    <property type="entry name" value="Glyas_Bleomycin-R_OHBP_Dase"/>
</dbReference>
<dbReference type="OrthoDB" id="284897at2"/>
<keyword evidence="2" id="KW-1185">Reference proteome</keyword>
<organism evidence="1 2">
    <name type="scientific">Aliikangiella coralliicola</name>
    <dbReference type="NCBI Taxonomy" id="2592383"/>
    <lineage>
        <taxon>Bacteria</taxon>
        <taxon>Pseudomonadati</taxon>
        <taxon>Pseudomonadota</taxon>
        <taxon>Gammaproteobacteria</taxon>
        <taxon>Oceanospirillales</taxon>
        <taxon>Pleioneaceae</taxon>
        <taxon>Aliikangiella</taxon>
    </lineage>
</organism>
<dbReference type="Gene3D" id="3.10.180.10">
    <property type="entry name" value="2,3-Dihydroxybiphenyl 1,2-Dioxygenase, domain 1"/>
    <property type="match status" value="1"/>
</dbReference>
<sequence length="122" mass="14135">MNKTTSWKAVAVMPTLGVTDLEVMTHYYLSLGFEERWRYPDIEPVTHIGMTFGEVTLMFYLCSNSEVEKQNIYFIMQDIAGYHQHVKDIVPKVEPLCDADYGMRDFSIADPWGHQLNFGEAY</sequence>